<accession>A0A0L7M9T8</accession>
<dbReference type="Proteomes" id="UP000054282">
    <property type="component" value="Unassembled WGS sequence"/>
</dbReference>
<dbReference type="PANTHER" id="PTHR48446:SF1">
    <property type="entry name" value="DNA-DIRECTED RNA POLYMERASE SUBUNIT BETA' N-TERMINAL SECTION"/>
    <property type="match status" value="1"/>
</dbReference>
<dbReference type="AlphaFoldDB" id="A0A0L7M9T8"/>
<dbReference type="InterPro" id="IPR007081">
    <property type="entry name" value="RNA_pol_Rpb1_5"/>
</dbReference>
<evidence type="ECO:0000313" key="6">
    <source>
        <dbReference type="Proteomes" id="UP000054282"/>
    </source>
</evidence>
<dbReference type="EMBL" id="GG702686">
    <property type="protein sequence ID" value="KOB89573.1"/>
    <property type="molecule type" value="Genomic_DNA"/>
</dbReference>
<evidence type="ECO:0000259" key="4">
    <source>
        <dbReference type="Pfam" id="PF04998"/>
    </source>
</evidence>
<reference evidence="6" key="1">
    <citation type="submission" date="2006-09" db="EMBL/GenBank/DDBJ databases">
        <title>Annotation of Plasmodium falciparum Dd2.</title>
        <authorList>
            <consortium name="The Broad Institute Genome Sequencing Platform"/>
            <person name="Volkman S.K."/>
            <person name="Neafsey D.E."/>
            <person name="Dash A.P."/>
            <person name="Chitnis C.E."/>
            <person name="Hartl D.L."/>
            <person name="Young S.K."/>
            <person name="Zeng Q."/>
            <person name="Koehrsen M."/>
            <person name="Alvarado L."/>
            <person name="Berlin A."/>
            <person name="Borenstein D."/>
            <person name="Chapman S.B."/>
            <person name="Chen Z."/>
            <person name="Engels R."/>
            <person name="Freedman E."/>
            <person name="Gellesch M."/>
            <person name="Goldberg J."/>
            <person name="Griggs A."/>
            <person name="Gujja S."/>
            <person name="Heilman E.R."/>
            <person name="Heiman D.I."/>
            <person name="Howarth C."/>
            <person name="Jen D."/>
            <person name="Larson L."/>
            <person name="Mehta T."/>
            <person name="Neiman D."/>
            <person name="Park D."/>
            <person name="Pearson M."/>
            <person name="Roberts A."/>
            <person name="Saif S."/>
            <person name="Shea T."/>
            <person name="Shenoy N."/>
            <person name="Sisk P."/>
            <person name="Stolte C."/>
            <person name="Sykes S."/>
            <person name="Walk T."/>
            <person name="White J."/>
            <person name="Yandava C."/>
            <person name="Haas B."/>
            <person name="Henn M.R."/>
            <person name="Nusbaum C."/>
            <person name="Birren B."/>
        </authorList>
    </citation>
    <scope>NUCLEOTIDE SEQUENCE [LARGE SCALE GENOMIC DNA]</scope>
</reference>
<dbReference type="PANTHER" id="PTHR48446">
    <property type="entry name" value="DNA-DIRECTED RNA POLYMERASE SUBUNIT BETA' N-TERMINAL SECTION"/>
    <property type="match status" value="1"/>
</dbReference>
<dbReference type="KEGG" id="pfd:PFDG_05122"/>
<organism evidence="5 6">
    <name type="scientific">Plasmodium falciparum (isolate Dd2)</name>
    <dbReference type="NCBI Taxonomy" id="57267"/>
    <lineage>
        <taxon>Eukaryota</taxon>
        <taxon>Sar</taxon>
        <taxon>Alveolata</taxon>
        <taxon>Apicomplexa</taxon>
        <taxon>Aconoidasida</taxon>
        <taxon>Haemosporida</taxon>
        <taxon>Plasmodiidae</taxon>
        <taxon>Plasmodium</taxon>
        <taxon>Plasmodium (Laverania)</taxon>
    </lineage>
</organism>
<dbReference type="GO" id="GO:0046872">
    <property type="term" value="F:metal ion binding"/>
    <property type="evidence" value="ECO:0007669"/>
    <property type="project" value="UniProtKB-KW"/>
</dbReference>
<evidence type="ECO:0000256" key="2">
    <source>
        <dbReference type="ARBA" id="ARBA00022723"/>
    </source>
</evidence>
<reference evidence="6" key="2">
    <citation type="submission" date="2006-09" db="EMBL/GenBank/DDBJ databases">
        <title>The genome sequence of Plasmodium falciparum Dd2.</title>
        <authorList>
            <consortium name="The Broad Institute Genome Sequencing Platform"/>
            <person name="Birren B."/>
            <person name="Lander E."/>
            <person name="Galagan J."/>
            <person name="Nusbaum C."/>
            <person name="Devon K."/>
            <person name="Henn M."/>
            <person name="Jaffe D."/>
            <person name="Butler J."/>
            <person name="Alvarez P."/>
            <person name="Gnerre S."/>
            <person name="Grabherr M."/>
            <person name="Kleber M."/>
            <person name="Mauceli E."/>
            <person name="Brockman W."/>
            <person name="MacCallum I.A."/>
            <person name="Rounsley S."/>
            <person name="Young S."/>
            <person name="LaButti K."/>
            <person name="Pushparaj V."/>
            <person name="DeCaprio D."/>
            <person name="Crawford M."/>
            <person name="Koehrsen M."/>
            <person name="Engels R."/>
            <person name="Montgomery P."/>
            <person name="Pearson M."/>
            <person name="Howarth C."/>
            <person name="Larson L."/>
            <person name="Luoma S."/>
            <person name="White J."/>
            <person name="Kodira C."/>
            <person name="Zeng Q."/>
            <person name="O'Leary S."/>
            <person name="Yandava C."/>
            <person name="Alvarado L."/>
            <person name="Wirth D."/>
            <person name="Volkman S."/>
            <person name="Hartl D."/>
        </authorList>
    </citation>
    <scope>NUCLEOTIDE SEQUENCE [LARGE SCALE GENOMIC DNA]</scope>
</reference>
<dbReference type="GO" id="GO:0003899">
    <property type="term" value="F:DNA-directed RNA polymerase activity"/>
    <property type="evidence" value="ECO:0007669"/>
    <property type="project" value="UniProtKB-EC"/>
</dbReference>
<gene>
    <name evidence="5" type="ORF">PFDG_05122</name>
</gene>
<dbReference type="InterPro" id="IPR015700">
    <property type="entry name" value="RPC1"/>
</dbReference>
<sequence>MNRVSKLPRRYFSNKDMTIAIDDARPSQTLTERKKDLLLKGYEKVNHEIISYNGKKMQIQPGCTLEETLEKVERFVQNSYYTGLSPTEVLSHTMSVREGLVDTAVKTTETGYMQRSPMNALGDLSILHDYSVRRCDTQIVQYIY</sequence>
<evidence type="ECO:0000256" key="3">
    <source>
        <dbReference type="ARBA" id="ARBA00022833"/>
    </source>
</evidence>
<proteinExistence type="predicted"/>
<dbReference type="EC" id="2.7.7.6" evidence="1"/>
<protein>
    <recommendedName>
        <fullName evidence="1">DNA-directed RNA polymerase</fullName>
        <ecNumber evidence="1">2.7.7.6</ecNumber>
    </recommendedName>
</protein>
<dbReference type="SUPFAM" id="SSF64484">
    <property type="entry name" value="beta and beta-prime subunits of DNA dependent RNA-polymerase"/>
    <property type="match status" value="1"/>
</dbReference>
<dbReference type="Gene3D" id="6.10.250.2940">
    <property type="match status" value="1"/>
</dbReference>
<name>A0A0L7M9T8_PLAF4</name>
<dbReference type="Pfam" id="PF04998">
    <property type="entry name" value="RNA_pol_Rpb1_5"/>
    <property type="match status" value="1"/>
</dbReference>
<keyword evidence="2" id="KW-0479">Metal-binding</keyword>
<evidence type="ECO:0000313" key="5">
    <source>
        <dbReference type="EMBL" id="KOB89573.1"/>
    </source>
</evidence>
<evidence type="ECO:0000256" key="1">
    <source>
        <dbReference type="ARBA" id="ARBA00012418"/>
    </source>
</evidence>
<dbReference type="GO" id="GO:0006351">
    <property type="term" value="P:DNA-templated transcription"/>
    <property type="evidence" value="ECO:0007669"/>
    <property type="project" value="InterPro"/>
</dbReference>
<keyword evidence="3" id="KW-0862">Zinc</keyword>
<dbReference type="GO" id="GO:0003677">
    <property type="term" value="F:DNA binding"/>
    <property type="evidence" value="ECO:0007669"/>
    <property type="project" value="InterPro"/>
</dbReference>
<feature type="domain" description="RNA polymerase Rpb1" evidence="4">
    <location>
        <begin position="83"/>
        <end position="144"/>
    </location>
</feature>